<protein>
    <submittedName>
        <fullName evidence="1">Uncharacterized protein</fullName>
    </submittedName>
</protein>
<evidence type="ECO:0000313" key="1">
    <source>
        <dbReference type="EMBL" id="VUW93148.1"/>
    </source>
</evidence>
<dbReference type="Proteomes" id="UP000398619">
    <property type="component" value="Unassembled WGS sequence"/>
</dbReference>
<accession>A0A564SEG2</accession>
<organism evidence="1 2">
    <name type="scientific">Dorea longicatena</name>
    <dbReference type="NCBI Taxonomy" id="88431"/>
    <lineage>
        <taxon>Bacteria</taxon>
        <taxon>Bacillati</taxon>
        <taxon>Bacillota</taxon>
        <taxon>Clostridia</taxon>
        <taxon>Lachnospirales</taxon>
        <taxon>Lachnospiraceae</taxon>
        <taxon>Dorea</taxon>
    </lineage>
</organism>
<reference evidence="1 2" key="1">
    <citation type="submission" date="2019-07" db="EMBL/GenBank/DDBJ databases">
        <authorList>
            <person name="Hibberd C M."/>
            <person name="Gehrig L. J."/>
            <person name="Chang H.-W."/>
            <person name="Venkatesh S."/>
        </authorList>
    </citation>
    <scope>NUCLEOTIDE SEQUENCE [LARGE SCALE GENOMIC DNA]</scope>
    <source>
        <strain evidence="1">Dorea_longicatena_SSTS_Bg7063</strain>
    </source>
</reference>
<gene>
    <name evidence="1" type="ORF">DLSSTS7063_00486</name>
</gene>
<sequence>MEKEQKYLQKDSLRMIFQMRKCGFDEKQIKKTIITEHDLTDYRWKANIEKLQQAGFLETDSEATIPALTERGITYARQLQYAADGWNQFLQMTGVDEKTADKDGRLMACEISEEEKIDNLWRFINTGGRNTIPKSIDCHTLWKILEPGKYRVWFSFYTTEIGQERKTALEDLRFEREGWLHIEPWEIWLELIEHPDHTDERTIWYQDTDGIWHKAESEDHRIKIPATAVHMEYKRQWMDGLHCTCNLGFVAGDDAAYKENTIRFLDAKLLQEIPGIG</sequence>
<dbReference type="AlphaFoldDB" id="A0A564SEG2"/>
<dbReference type="Gene3D" id="1.10.10.10">
    <property type="entry name" value="Winged helix-like DNA-binding domain superfamily/Winged helix DNA-binding domain"/>
    <property type="match status" value="1"/>
</dbReference>
<proteinExistence type="predicted"/>
<dbReference type="InterPro" id="IPR036388">
    <property type="entry name" value="WH-like_DNA-bd_sf"/>
</dbReference>
<dbReference type="RefSeq" id="WP_144099798.1">
    <property type="nucleotide sequence ID" value="NZ_CABHNM010000014.1"/>
</dbReference>
<evidence type="ECO:0000313" key="2">
    <source>
        <dbReference type="Proteomes" id="UP000398619"/>
    </source>
</evidence>
<name>A0A564SEG2_9FIRM</name>
<dbReference type="EMBL" id="CABHNM010000014">
    <property type="protein sequence ID" value="VUW93148.1"/>
    <property type="molecule type" value="Genomic_DNA"/>
</dbReference>